<dbReference type="InterPro" id="IPR036291">
    <property type="entry name" value="NAD(P)-bd_dom_sf"/>
</dbReference>
<dbReference type="SUPFAM" id="SSF51735">
    <property type="entry name" value="NAD(P)-binding Rossmann-fold domains"/>
    <property type="match status" value="1"/>
</dbReference>
<name>H8KZJ8_FRAAD</name>
<dbReference type="Proteomes" id="UP000005234">
    <property type="component" value="Chromosome"/>
</dbReference>
<protein>
    <submittedName>
        <fullName evidence="2">Putative nucleoside-diphosphate sugar epimerase</fullName>
    </submittedName>
</protein>
<dbReference type="InterPro" id="IPR016040">
    <property type="entry name" value="NAD(P)-bd_dom"/>
</dbReference>
<dbReference type="EMBL" id="CP003350">
    <property type="protein sequence ID" value="AFC87058.1"/>
    <property type="molecule type" value="Genomic_DNA"/>
</dbReference>
<dbReference type="InterPro" id="IPR051207">
    <property type="entry name" value="ComplexI_NDUFA9_subunit"/>
</dbReference>
<dbReference type="CDD" id="cd05271">
    <property type="entry name" value="NDUFA9_like_SDR_a"/>
    <property type="match status" value="1"/>
</dbReference>
<dbReference type="HOGENOM" id="CLU_007383_6_5_6"/>
<accession>H8KZJ8</accession>
<dbReference type="GO" id="GO:0044877">
    <property type="term" value="F:protein-containing complex binding"/>
    <property type="evidence" value="ECO:0007669"/>
    <property type="project" value="TreeGrafter"/>
</dbReference>
<dbReference type="Gene3D" id="3.40.50.720">
    <property type="entry name" value="NAD(P)-binding Rossmann-like Domain"/>
    <property type="match status" value="1"/>
</dbReference>
<dbReference type="Pfam" id="PF13460">
    <property type="entry name" value="NAD_binding_10"/>
    <property type="match status" value="1"/>
</dbReference>
<dbReference type="eggNOG" id="COG0702">
    <property type="taxonomic scope" value="Bacteria"/>
</dbReference>
<dbReference type="AlphaFoldDB" id="H8KZJ8"/>
<evidence type="ECO:0000313" key="3">
    <source>
        <dbReference type="Proteomes" id="UP000005234"/>
    </source>
</evidence>
<dbReference type="PANTHER" id="PTHR12126">
    <property type="entry name" value="NADH-UBIQUINONE OXIDOREDUCTASE 39 KDA SUBUNIT-RELATED"/>
    <property type="match status" value="1"/>
</dbReference>
<keyword evidence="3" id="KW-1185">Reference proteome</keyword>
<proteinExistence type="predicted"/>
<feature type="domain" description="NAD(P)-binding" evidence="1">
    <location>
        <begin position="10"/>
        <end position="151"/>
    </location>
</feature>
<reference evidence="2" key="1">
    <citation type="submission" date="2012-02" db="EMBL/GenBank/DDBJ databases">
        <title>The complete genome of Frateuria aurantia DSM 6220.</title>
        <authorList>
            <consortium name="US DOE Joint Genome Institute (JGI-PGF)"/>
            <person name="Lucas S."/>
            <person name="Copeland A."/>
            <person name="Lapidus A."/>
            <person name="Glavina del Rio T."/>
            <person name="Dalin E."/>
            <person name="Tice H."/>
            <person name="Bruce D."/>
            <person name="Goodwin L."/>
            <person name="Pitluck S."/>
            <person name="Peters L."/>
            <person name="Ovchinnikova G."/>
            <person name="Teshima H."/>
            <person name="Kyrpides N."/>
            <person name="Mavromatis K."/>
            <person name="Ivanova N."/>
            <person name="Brettin T."/>
            <person name="Detter J.C."/>
            <person name="Han C."/>
            <person name="Larimer F."/>
            <person name="Land M."/>
            <person name="Hauser L."/>
            <person name="Markowitz V."/>
            <person name="Cheng J.-F."/>
            <person name="Hugenholtz P."/>
            <person name="Woyke T."/>
            <person name="Wu D."/>
            <person name="Brambilla E."/>
            <person name="Klenk H.-P."/>
            <person name="Eisen J.A."/>
        </authorList>
    </citation>
    <scope>NUCLEOTIDE SEQUENCE</scope>
    <source>
        <strain evidence="2">DSM 6220</strain>
    </source>
</reference>
<gene>
    <name evidence="2" type="ordered locus">Fraau_2716</name>
</gene>
<dbReference type="KEGG" id="fau:Fraau_2716"/>
<sequence>MIPRRIVVLGGTGFVGHSLLGQLSTRGHRLTVLSRHPERHRDLGVLPSTVLRAVDLEDPAQLARHLEGADTVINLVGILNPSGRQGFSQIHIDLPKRLIAACRLAGVAELHQMSALKAGQGLSRYLKSRGETEQVVRQSGLRWTLYRPSLIFGRHDSLVGRFARLLRTSPVFPLPRAQVRLAPTWVGDVAEAIVRCVEQPLLSQHQTFELYGPETLTLGELVHAIRDAAGLRTRIVELGDGAGRLLAQLGPWLPGRPMSLDNFQTLRTDSVGKSDGYATLGITPQGIRAWLPLLVDPQAPPARMIQLPR</sequence>
<dbReference type="OrthoDB" id="9776313at2"/>
<dbReference type="STRING" id="767434.Fraau_2716"/>
<dbReference type="RefSeq" id="WP_014404061.1">
    <property type="nucleotide sequence ID" value="NC_017033.1"/>
</dbReference>
<organism evidence="2 3">
    <name type="scientific">Frateuria aurantia (strain ATCC 33424 / DSM 6220 / KCTC 2777 / LMG 1558 / NBRC 3245 / NCIMB 13370)</name>
    <name type="common">Acetobacter aurantius</name>
    <dbReference type="NCBI Taxonomy" id="767434"/>
    <lineage>
        <taxon>Bacteria</taxon>
        <taxon>Pseudomonadati</taxon>
        <taxon>Pseudomonadota</taxon>
        <taxon>Gammaproteobacteria</taxon>
        <taxon>Lysobacterales</taxon>
        <taxon>Rhodanobacteraceae</taxon>
        <taxon>Frateuria</taxon>
    </lineage>
</organism>
<evidence type="ECO:0000313" key="2">
    <source>
        <dbReference type="EMBL" id="AFC87058.1"/>
    </source>
</evidence>
<evidence type="ECO:0000259" key="1">
    <source>
        <dbReference type="Pfam" id="PF13460"/>
    </source>
</evidence>
<dbReference type="PANTHER" id="PTHR12126:SF11">
    <property type="entry name" value="NADH DEHYDROGENASE [UBIQUINONE] 1 ALPHA SUBCOMPLEX SUBUNIT 9, MITOCHONDRIAL"/>
    <property type="match status" value="1"/>
</dbReference>